<comment type="caution">
    <text evidence="2">The sequence shown here is derived from an EMBL/GenBank/DDBJ whole genome shotgun (WGS) entry which is preliminary data.</text>
</comment>
<evidence type="ECO:0000256" key="1">
    <source>
        <dbReference type="SAM" id="MobiDB-lite"/>
    </source>
</evidence>
<dbReference type="AlphaFoldDB" id="A0A368EX04"/>
<evidence type="ECO:0000313" key="3">
    <source>
        <dbReference type="Proteomes" id="UP000252519"/>
    </source>
</evidence>
<accession>A0A368EX04</accession>
<sequence length="125" mass="14710">LLLLLRRRTPSPTALSSLEYENLYHEENRSNKKKEGKGKKRVAEVTNTNSDENASVQRMSLFETLSSEDVGRNCYIRQYAIRHNVSFEEAERILVEEESEFIQCECIQQFSLCLWYLLPLHKCKH</sequence>
<proteinExistence type="predicted"/>
<dbReference type="EMBL" id="JOJR01021367">
    <property type="protein sequence ID" value="RCN24282.1"/>
    <property type="molecule type" value="Genomic_DNA"/>
</dbReference>
<protein>
    <submittedName>
        <fullName evidence="2">Uncharacterized protein</fullName>
    </submittedName>
</protein>
<gene>
    <name evidence="2" type="ORF">ANCCAN_30026</name>
</gene>
<keyword evidence="3" id="KW-1185">Reference proteome</keyword>
<name>A0A368EX04_ANCCA</name>
<feature type="non-terminal residue" evidence="2">
    <location>
        <position position="1"/>
    </location>
</feature>
<organism evidence="2 3">
    <name type="scientific">Ancylostoma caninum</name>
    <name type="common">Dog hookworm</name>
    <dbReference type="NCBI Taxonomy" id="29170"/>
    <lineage>
        <taxon>Eukaryota</taxon>
        <taxon>Metazoa</taxon>
        <taxon>Ecdysozoa</taxon>
        <taxon>Nematoda</taxon>
        <taxon>Chromadorea</taxon>
        <taxon>Rhabditida</taxon>
        <taxon>Rhabditina</taxon>
        <taxon>Rhabditomorpha</taxon>
        <taxon>Strongyloidea</taxon>
        <taxon>Ancylostomatidae</taxon>
        <taxon>Ancylostomatinae</taxon>
        <taxon>Ancylostoma</taxon>
    </lineage>
</organism>
<dbReference type="Proteomes" id="UP000252519">
    <property type="component" value="Unassembled WGS sequence"/>
</dbReference>
<reference evidence="2 3" key="1">
    <citation type="submission" date="2014-10" db="EMBL/GenBank/DDBJ databases">
        <title>Draft genome of the hookworm Ancylostoma caninum.</title>
        <authorList>
            <person name="Mitreva M."/>
        </authorList>
    </citation>
    <scope>NUCLEOTIDE SEQUENCE [LARGE SCALE GENOMIC DNA]</scope>
    <source>
        <strain evidence="2 3">Baltimore</strain>
    </source>
</reference>
<feature type="region of interest" description="Disordered" evidence="1">
    <location>
        <begin position="26"/>
        <end position="51"/>
    </location>
</feature>
<evidence type="ECO:0000313" key="2">
    <source>
        <dbReference type="EMBL" id="RCN24282.1"/>
    </source>
</evidence>
<feature type="compositionally biased region" description="Basic residues" evidence="1">
    <location>
        <begin position="31"/>
        <end position="40"/>
    </location>
</feature>
<dbReference type="OrthoDB" id="10664448at2759"/>